<dbReference type="Pfam" id="PF07730">
    <property type="entry name" value="HisKA_3"/>
    <property type="match status" value="1"/>
</dbReference>
<keyword evidence="8" id="KW-0902">Two-component regulatory system</keyword>
<evidence type="ECO:0000313" key="13">
    <source>
        <dbReference type="Proteomes" id="UP000183639"/>
    </source>
</evidence>
<dbReference type="SMART" id="SM00387">
    <property type="entry name" value="HATPase_c"/>
    <property type="match status" value="1"/>
</dbReference>
<evidence type="ECO:0000259" key="11">
    <source>
        <dbReference type="SMART" id="SM00387"/>
    </source>
</evidence>
<keyword evidence="3" id="KW-0597">Phosphoprotein</keyword>
<evidence type="ECO:0000256" key="3">
    <source>
        <dbReference type="ARBA" id="ARBA00022553"/>
    </source>
</evidence>
<evidence type="ECO:0000256" key="8">
    <source>
        <dbReference type="ARBA" id="ARBA00023012"/>
    </source>
</evidence>
<dbReference type="InterPro" id="IPR011712">
    <property type="entry name" value="Sig_transdc_His_kin_sub3_dim/P"/>
</dbReference>
<evidence type="ECO:0000313" key="12">
    <source>
        <dbReference type="EMBL" id="SFH88493.1"/>
    </source>
</evidence>
<dbReference type="GO" id="GO:0000155">
    <property type="term" value="F:phosphorelay sensor kinase activity"/>
    <property type="evidence" value="ECO:0007669"/>
    <property type="project" value="InterPro"/>
</dbReference>
<evidence type="ECO:0000256" key="9">
    <source>
        <dbReference type="SAM" id="Coils"/>
    </source>
</evidence>
<feature type="coiled-coil region" evidence="9">
    <location>
        <begin position="114"/>
        <end position="148"/>
    </location>
</feature>
<dbReference type="Gene3D" id="3.30.565.10">
    <property type="entry name" value="Histidine kinase-like ATPase, C-terminal domain"/>
    <property type="match status" value="1"/>
</dbReference>
<protein>
    <recommendedName>
        <fullName evidence="2">histidine kinase</fullName>
        <ecNumber evidence="2">2.7.13.3</ecNumber>
    </recommendedName>
</protein>
<dbReference type="Pfam" id="PF05384">
    <property type="entry name" value="DegS"/>
    <property type="match status" value="1"/>
</dbReference>
<dbReference type="InterPro" id="IPR008595">
    <property type="entry name" value="DegS"/>
</dbReference>
<dbReference type="OrthoDB" id="9781904at2"/>
<evidence type="ECO:0000256" key="1">
    <source>
        <dbReference type="ARBA" id="ARBA00000085"/>
    </source>
</evidence>
<keyword evidence="9" id="KW-0175">Coiled coil</keyword>
<dbReference type="InterPro" id="IPR003594">
    <property type="entry name" value="HATPase_dom"/>
</dbReference>
<sequence length="426" mass="48079">MSALKEEALLNGAGGLKTDSLKSILTNTINTIEDNKSQIFDIYETARAEVESSKQQLQELKKQAQQTIDRVDDLVKQEQREKQQLVQVSSNFQDYSEEKIRECYEQVKNVQVELGVQREKEQNLRQQRDRLELRLRHLQVMLVQAEHLALAIGSVLSYLSSQVSGVVWKIEAVQKDKFVGARIIKAQEEERYRVSREIHDGPAQDLANLIFQTSIAEKLIDYDPEEAKNTLRELRQQIRDCLVNVRQVIFDMRPMALDDLGLAPALNQLVGRLASRGVLSTEFSIDGNAYELPKHVEIAIFRIVQEALNNVAHHAGTDKARLRLLYTPQALSVLVQDEGSGFDAEAEPEIPDMDHADEILDEDAEHVGKFGLMGMRERAKIIGADLNIVSEPGKGTRVHLRVPSKIPAPSVDKVKAIKTPDKGRRK</sequence>
<organism evidence="12 13">
    <name type="scientific">Selenomonas ruminantium</name>
    <dbReference type="NCBI Taxonomy" id="971"/>
    <lineage>
        <taxon>Bacteria</taxon>
        <taxon>Bacillati</taxon>
        <taxon>Bacillota</taxon>
        <taxon>Negativicutes</taxon>
        <taxon>Selenomonadales</taxon>
        <taxon>Selenomonadaceae</taxon>
        <taxon>Selenomonas</taxon>
    </lineage>
</organism>
<feature type="domain" description="Histidine kinase/HSP90-like ATPase" evidence="11">
    <location>
        <begin position="295"/>
        <end position="406"/>
    </location>
</feature>
<evidence type="ECO:0000256" key="10">
    <source>
        <dbReference type="SAM" id="MobiDB-lite"/>
    </source>
</evidence>
<evidence type="ECO:0000256" key="7">
    <source>
        <dbReference type="ARBA" id="ARBA00022840"/>
    </source>
</evidence>
<evidence type="ECO:0000256" key="5">
    <source>
        <dbReference type="ARBA" id="ARBA00022741"/>
    </source>
</evidence>
<proteinExistence type="predicted"/>
<keyword evidence="5" id="KW-0547">Nucleotide-binding</keyword>
<keyword evidence="4" id="KW-0808">Transferase</keyword>
<accession>A0A1I3DPA5</accession>
<comment type="catalytic activity">
    <reaction evidence="1">
        <text>ATP + protein L-histidine = ADP + protein N-phospho-L-histidine.</text>
        <dbReference type="EC" id="2.7.13.3"/>
    </reaction>
</comment>
<keyword evidence="6 12" id="KW-0418">Kinase</keyword>
<dbReference type="GO" id="GO:0016020">
    <property type="term" value="C:membrane"/>
    <property type="evidence" value="ECO:0007669"/>
    <property type="project" value="InterPro"/>
</dbReference>
<feature type="compositionally biased region" description="Basic and acidic residues" evidence="10">
    <location>
        <begin position="412"/>
        <end position="426"/>
    </location>
</feature>
<dbReference type="AlphaFoldDB" id="A0A1I3DPA5"/>
<dbReference type="RefSeq" id="WP_075442750.1">
    <property type="nucleotide sequence ID" value="NZ_FOQK01000007.1"/>
</dbReference>
<feature type="region of interest" description="Disordered" evidence="10">
    <location>
        <begin position="407"/>
        <end position="426"/>
    </location>
</feature>
<evidence type="ECO:0000256" key="4">
    <source>
        <dbReference type="ARBA" id="ARBA00022679"/>
    </source>
</evidence>
<dbReference type="InterPro" id="IPR050482">
    <property type="entry name" value="Sensor_HK_TwoCompSys"/>
</dbReference>
<dbReference type="PANTHER" id="PTHR24421">
    <property type="entry name" value="NITRATE/NITRITE SENSOR PROTEIN NARX-RELATED"/>
    <property type="match status" value="1"/>
</dbReference>
<dbReference type="InterPro" id="IPR036890">
    <property type="entry name" value="HATPase_C_sf"/>
</dbReference>
<dbReference type="CDD" id="cd16917">
    <property type="entry name" value="HATPase_UhpB-NarQ-NarX-like"/>
    <property type="match status" value="1"/>
</dbReference>
<dbReference type="PANTHER" id="PTHR24421:SF10">
    <property type="entry name" value="NITRATE_NITRITE SENSOR PROTEIN NARQ"/>
    <property type="match status" value="1"/>
</dbReference>
<keyword evidence="7" id="KW-0067">ATP-binding</keyword>
<dbReference type="SUPFAM" id="SSF55874">
    <property type="entry name" value="ATPase domain of HSP90 chaperone/DNA topoisomerase II/histidine kinase"/>
    <property type="match status" value="1"/>
</dbReference>
<evidence type="ECO:0000256" key="6">
    <source>
        <dbReference type="ARBA" id="ARBA00022777"/>
    </source>
</evidence>
<dbReference type="Gene3D" id="1.20.5.1930">
    <property type="match status" value="1"/>
</dbReference>
<dbReference type="Pfam" id="PF02518">
    <property type="entry name" value="HATPase_c"/>
    <property type="match status" value="1"/>
</dbReference>
<dbReference type="EC" id="2.7.13.3" evidence="2"/>
<feature type="coiled-coil region" evidence="9">
    <location>
        <begin position="43"/>
        <end position="88"/>
    </location>
</feature>
<dbReference type="GO" id="GO:0046983">
    <property type="term" value="F:protein dimerization activity"/>
    <property type="evidence" value="ECO:0007669"/>
    <property type="project" value="InterPro"/>
</dbReference>
<name>A0A1I3DPA5_SELRU</name>
<evidence type="ECO:0000256" key="2">
    <source>
        <dbReference type="ARBA" id="ARBA00012438"/>
    </source>
</evidence>
<gene>
    <name evidence="12" type="ORF">SAMN04487861_10757</name>
</gene>
<reference evidence="12 13" key="1">
    <citation type="submission" date="2016-10" db="EMBL/GenBank/DDBJ databases">
        <authorList>
            <person name="de Groot N.N."/>
        </authorList>
    </citation>
    <scope>NUCLEOTIDE SEQUENCE [LARGE SCALE GENOMIC DNA]</scope>
    <source>
        <strain evidence="12 13">Z108</strain>
    </source>
</reference>
<dbReference type="Proteomes" id="UP000183639">
    <property type="component" value="Unassembled WGS sequence"/>
</dbReference>
<dbReference type="GO" id="GO:0005524">
    <property type="term" value="F:ATP binding"/>
    <property type="evidence" value="ECO:0007669"/>
    <property type="project" value="UniProtKB-KW"/>
</dbReference>
<dbReference type="EMBL" id="FOQK01000007">
    <property type="protein sequence ID" value="SFH88493.1"/>
    <property type="molecule type" value="Genomic_DNA"/>
</dbReference>